<comment type="caution">
    <text evidence="1">The sequence shown here is derived from an EMBL/GenBank/DDBJ whole genome shotgun (WGS) entry which is preliminary data.</text>
</comment>
<dbReference type="Proteomes" id="UP000823900">
    <property type="component" value="Unassembled WGS sequence"/>
</dbReference>
<dbReference type="EMBL" id="DWZA01000051">
    <property type="protein sequence ID" value="HJA71053.1"/>
    <property type="molecule type" value="Genomic_DNA"/>
</dbReference>
<reference evidence="1" key="2">
    <citation type="submission" date="2021-04" db="EMBL/GenBank/DDBJ databases">
        <authorList>
            <person name="Gilroy R."/>
        </authorList>
    </citation>
    <scope>NUCLEOTIDE SEQUENCE</scope>
    <source>
        <strain evidence="1">CHK178-16964</strain>
    </source>
</reference>
<evidence type="ECO:0000313" key="2">
    <source>
        <dbReference type="Proteomes" id="UP000823900"/>
    </source>
</evidence>
<accession>A0A9D2HIW1</accession>
<protein>
    <submittedName>
        <fullName evidence="1">Uncharacterized protein</fullName>
    </submittedName>
</protein>
<proteinExistence type="predicted"/>
<reference evidence="1" key="1">
    <citation type="journal article" date="2021" name="PeerJ">
        <title>Extensive microbial diversity within the chicken gut microbiome revealed by metagenomics and culture.</title>
        <authorList>
            <person name="Gilroy R."/>
            <person name="Ravi A."/>
            <person name="Getino M."/>
            <person name="Pursley I."/>
            <person name="Horton D.L."/>
            <person name="Alikhan N.F."/>
            <person name="Baker D."/>
            <person name="Gharbi K."/>
            <person name="Hall N."/>
            <person name="Watson M."/>
            <person name="Adriaenssens E.M."/>
            <person name="Foster-Nyarko E."/>
            <person name="Jarju S."/>
            <person name="Secka A."/>
            <person name="Antonio M."/>
            <person name="Oren A."/>
            <person name="Chaudhuri R.R."/>
            <person name="La Ragione R."/>
            <person name="Hildebrand F."/>
            <person name="Pallen M.J."/>
        </authorList>
    </citation>
    <scope>NUCLEOTIDE SEQUENCE</scope>
    <source>
        <strain evidence="1">CHK178-16964</strain>
    </source>
</reference>
<organism evidence="1 2">
    <name type="scientific">Candidatus Lachnoclostridium stercoravium</name>
    <dbReference type="NCBI Taxonomy" id="2838633"/>
    <lineage>
        <taxon>Bacteria</taxon>
        <taxon>Bacillati</taxon>
        <taxon>Bacillota</taxon>
        <taxon>Clostridia</taxon>
        <taxon>Lachnospirales</taxon>
        <taxon>Lachnospiraceae</taxon>
    </lineage>
</organism>
<name>A0A9D2HIW1_9FIRM</name>
<sequence>MKKAKKLKPGRIYMIASGDRAMGQEGFCRPLDEHDDSILWKTATGSQGGINLINQATKEKLRLWKCGWCGILGERLPDGVRNLPDSRSMISEEFLFTSDPYSETGWLVSKICGCPYYLTGGFIATTFSSQAGEFILYEVMHMDDADTND</sequence>
<evidence type="ECO:0000313" key="1">
    <source>
        <dbReference type="EMBL" id="HJA71053.1"/>
    </source>
</evidence>
<dbReference type="AlphaFoldDB" id="A0A9D2HIW1"/>
<gene>
    <name evidence="1" type="ORF">IAA07_05650</name>
</gene>